<accession>A0ABX9D8X0</accession>
<comment type="caution">
    <text evidence="2">The sequence shown here is derived from an EMBL/GenBank/DDBJ whole genome shotgun (WGS) entry which is preliminary data.</text>
</comment>
<keyword evidence="1" id="KW-0812">Transmembrane</keyword>
<feature type="transmembrane region" description="Helical" evidence="1">
    <location>
        <begin position="81"/>
        <end position="101"/>
    </location>
</feature>
<keyword evidence="1" id="KW-0472">Membrane</keyword>
<dbReference type="RefSeq" id="WP_112734977.1">
    <property type="nucleotide sequence ID" value="NZ_PYAC01000002.1"/>
</dbReference>
<protein>
    <submittedName>
        <fullName evidence="2">Uncharacterized protein</fullName>
    </submittedName>
</protein>
<evidence type="ECO:0000313" key="2">
    <source>
        <dbReference type="EMBL" id="RAO23351.1"/>
    </source>
</evidence>
<feature type="transmembrane region" description="Helical" evidence="1">
    <location>
        <begin position="107"/>
        <end position="128"/>
    </location>
</feature>
<proteinExistence type="predicted"/>
<keyword evidence="1" id="KW-1133">Transmembrane helix</keyword>
<evidence type="ECO:0000313" key="3">
    <source>
        <dbReference type="Proteomes" id="UP000249045"/>
    </source>
</evidence>
<name>A0ABX9D8X0_9ACTN</name>
<reference evidence="2 3" key="1">
    <citation type="submission" date="2018-03" db="EMBL/GenBank/DDBJ databases">
        <title>Defining the species Micromonospora saelicesensis and Micromonospora noduli under the framework of genomics.</title>
        <authorList>
            <person name="Riesco R."/>
            <person name="Trujillo M.E."/>
        </authorList>
    </citation>
    <scope>NUCLEOTIDE SEQUENCE [LARGE SCALE GENOMIC DNA]</scope>
    <source>
        <strain evidence="2 3">MED15</strain>
    </source>
</reference>
<keyword evidence="3" id="KW-1185">Reference proteome</keyword>
<gene>
    <name evidence="2" type="ORF">MED15_01191</name>
</gene>
<dbReference type="EMBL" id="PYAC01000002">
    <property type="protein sequence ID" value="RAO23351.1"/>
    <property type="molecule type" value="Genomic_DNA"/>
</dbReference>
<organism evidence="2 3">
    <name type="scientific">Micromonospora noduli</name>
    <dbReference type="NCBI Taxonomy" id="709876"/>
    <lineage>
        <taxon>Bacteria</taxon>
        <taxon>Bacillati</taxon>
        <taxon>Actinomycetota</taxon>
        <taxon>Actinomycetes</taxon>
        <taxon>Micromonosporales</taxon>
        <taxon>Micromonosporaceae</taxon>
        <taxon>Micromonospora</taxon>
    </lineage>
</organism>
<dbReference type="Proteomes" id="UP000249045">
    <property type="component" value="Unassembled WGS sequence"/>
</dbReference>
<sequence>MTRTQLARVQTRRPAVVARRIVGTPTEVAATVALVRDSNRLLSMSEPRLLPGDSRVTVTVRFLDTNRPTPAPARRVNRGRVAAAVVLPAVGALAAVGYLAAQLVQAIRAAFPALAGVVLVLIVIALLLRRSGRCCPGLHCPGCGH</sequence>
<evidence type="ECO:0000256" key="1">
    <source>
        <dbReference type="SAM" id="Phobius"/>
    </source>
</evidence>